<dbReference type="PROSITE" id="PS00893">
    <property type="entry name" value="NUDIX_BOX"/>
    <property type="match status" value="1"/>
</dbReference>
<dbReference type="InterPro" id="IPR029401">
    <property type="entry name" value="Nudix_N"/>
</dbReference>
<dbReference type="Proteomes" id="UP000001302">
    <property type="component" value="Chromosome"/>
</dbReference>
<dbReference type="PANTHER" id="PTHR43222:SF2">
    <property type="entry name" value="NUDIX HYDROLASE 23, CHLOROPLASTIC"/>
    <property type="match status" value="1"/>
</dbReference>
<comment type="similarity">
    <text evidence="4">Belongs to the Nudix hydrolase family.</text>
</comment>
<gene>
    <name evidence="7" type="ordered locus">PB2503_04092</name>
</gene>
<dbReference type="AlphaFoldDB" id="E0TEL0"/>
<dbReference type="eggNOG" id="COG1051">
    <property type="taxonomic scope" value="Bacteria"/>
</dbReference>
<keyword evidence="2 4" id="KW-0378">Hydrolase</keyword>
<keyword evidence="8" id="KW-1185">Reference proteome</keyword>
<accession>E0TEL0</accession>
<proteinExistence type="inferred from homology"/>
<dbReference type="Gene3D" id="3.90.79.10">
    <property type="entry name" value="Nucleoside Triphosphate Pyrophosphohydrolase"/>
    <property type="match status" value="1"/>
</dbReference>
<dbReference type="EMBL" id="CP002156">
    <property type="protein sequence ID" value="ADM08893.1"/>
    <property type="molecule type" value="Genomic_DNA"/>
</dbReference>
<evidence type="ECO:0000256" key="5">
    <source>
        <dbReference type="SAM" id="MobiDB-lite"/>
    </source>
</evidence>
<name>E0TEL0_PARBH</name>
<dbReference type="InterPro" id="IPR015797">
    <property type="entry name" value="NUDIX_hydrolase-like_dom_sf"/>
</dbReference>
<sequence>MVTSEDMTPSFSRKIPDGDDRERSVCRHCGFIDYQNPRIVVGSVVVAGDGRLLLCKRAIEPRKGFWTLPAGYLETGEAPEEGAMREAREEANAELKIDRLLAIYSIPRISQVQLLYRAELLNKDKISPGPESADLKLVPWRDIPWPELAFPSVVWALNAWNESKEEAAFAPYTNPQGGL</sequence>
<comment type="cofactor">
    <cofactor evidence="1">
        <name>Mg(2+)</name>
        <dbReference type="ChEBI" id="CHEBI:18420"/>
    </cofactor>
</comment>
<dbReference type="SUPFAM" id="SSF55811">
    <property type="entry name" value="Nudix"/>
    <property type="match status" value="1"/>
</dbReference>
<dbReference type="PANTHER" id="PTHR43222">
    <property type="entry name" value="NUDIX HYDROLASE 23"/>
    <property type="match status" value="1"/>
</dbReference>
<dbReference type="RefSeq" id="WP_013299867.1">
    <property type="nucleotide sequence ID" value="NC_014414.1"/>
</dbReference>
<dbReference type="InterPro" id="IPR020476">
    <property type="entry name" value="Nudix_hydrolase"/>
</dbReference>
<dbReference type="PRINTS" id="PR00502">
    <property type="entry name" value="NUDIXFAMILY"/>
</dbReference>
<evidence type="ECO:0000256" key="4">
    <source>
        <dbReference type="RuleBase" id="RU003476"/>
    </source>
</evidence>
<dbReference type="Pfam" id="PF00293">
    <property type="entry name" value="NUDIX"/>
    <property type="match status" value="1"/>
</dbReference>
<evidence type="ECO:0000313" key="8">
    <source>
        <dbReference type="Proteomes" id="UP000001302"/>
    </source>
</evidence>
<protein>
    <recommendedName>
        <fullName evidence="6">Nudix hydrolase domain-containing protein</fullName>
    </recommendedName>
</protein>
<feature type="region of interest" description="Disordered" evidence="5">
    <location>
        <begin position="1"/>
        <end position="22"/>
    </location>
</feature>
<organism evidence="7 8">
    <name type="scientific">Parvularcula bermudensis (strain ATCC BAA-594 / HTCC2503 / KCTC 12087)</name>
    <dbReference type="NCBI Taxonomy" id="314260"/>
    <lineage>
        <taxon>Bacteria</taxon>
        <taxon>Pseudomonadati</taxon>
        <taxon>Pseudomonadota</taxon>
        <taxon>Alphaproteobacteria</taxon>
        <taxon>Parvularculales</taxon>
        <taxon>Parvularculaceae</taxon>
        <taxon>Parvularcula</taxon>
    </lineage>
</organism>
<evidence type="ECO:0000259" key="6">
    <source>
        <dbReference type="PROSITE" id="PS51462"/>
    </source>
</evidence>
<keyword evidence="3" id="KW-0460">Magnesium</keyword>
<dbReference type="GO" id="GO:0016787">
    <property type="term" value="F:hydrolase activity"/>
    <property type="evidence" value="ECO:0007669"/>
    <property type="project" value="UniProtKB-KW"/>
</dbReference>
<feature type="domain" description="Nudix hydrolase" evidence="6">
    <location>
        <begin position="36"/>
        <end position="163"/>
    </location>
</feature>
<reference evidence="7 8" key="2">
    <citation type="journal article" date="2011" name="J. Bacteriol.">
        <title>Complete genome sequence of strain HTCC2503T of Parvularcula bermudensis, the type species of the order "Parvularculales" in the class Alphaproteobacteria.</title>
        <authorList>
            <person name="Oh H.M."/>
            <person name="Kang I."/>
            <person name="Vergin K.L."/>
            <person name="Kang D."/>
            <person name="Rhee K.H."/>
            <person name="Giovannoni S.J."/>
            <person name="Cho J.C."/>
        </authorList>
    </citation>
    <scope>NUCLEOTIDE SEQUENCE [LARGE SCALE GENOMIC DNA]</scope>
    <source>
        <strain evidence="8">ATCC BAA-594 / HTCC2503 / KCTC 12087</strain>
    </source>
</reference>
<evidence type="ECO:0000256" key="2">
    <source>
        <dbReference type="ARBA" id="ARBA00022801"/>
    </source>
</evidence>
<dbReference type="InterPro" id="IPR020084">
    <property type="entry name" value="NUDIX_hydrolase_CS"/>
</dbReference>
<evidence type="ECO:0000256" key="1">
    <source>
        <dbReference type="ARBA" id="ARBA00001946"/>
    </source>
</evidence>
<dbReference type="CDD" id="cd04511">
    <property type="entry name" value="NUDIX_Hydrolase"/>
    <property type="match status" value="1"/>
</dbReference>
<dbReference type="KEGG" id="pbr:PB2503_04092"/>
<dbReference type="InterPro" id="IPR000086">
    <property type="entry name" value="NUDIX_hydrolase_dom"/>
</dbReference>
<feature type="compositionally biased region" description="Polar residues" evidence="5">
    <location>
        <begin position="1"/>
        <end position="11"/>
    </location>
</feature>
<dbReference type="HOGENOM" id="CLU_037162_16_1_5"/>
<evidence type="ECO:0000313" key="7">
    <source>
        <dbReference type="EMBL" id="ADM08893.1"/>
    </source>
</evidence>
<reference evidence="8" key="1">
    <citation type="submission" date="2010-08" db="EMBL/GenBank/DDBJ databases">
        <title>Genome sequence of Parvularcula bermudensis HTCC2503.</title>
        <authorList>
            <person name="Kang D.-M."/>
            <person name="Oh H.-M."/>
            <person name="Cho J.-C."/>
        </authorList>
    </citation>
    <scope>NUCLEOTIDE SEQUENCE [LARGE SCALE GENOMIC DNA]</scope>
    <source>
        <strain evidence="8">ATCC BAA-594 / HTCC2503 / KCTC 12087</strain>
    </source>
</reference>
<dbReference type="PROSITE" id="PS51462">
    <property type="entry name" value="NUDIX"/>
    <property type="match status" value="1"/>
</dbReference>
<evidence type="ECO:0000256" key="3">
    <source>
        <dbReference type="ARBA" id="ARBA00022842"/>
    </source>
</evidence>
<dbReference type="OrthoDB" id="9761969at2"/>
<dbReference type="Gene3D" id="2.20.70.10">
    <property type="match status" value="1"/>
</dbReference>
<dbReference type="Pfam" id="PF14803">
    <property type="entry name" value="Zn_ribbon_Nudix"/>
    <property type="match status" value="1"/>
</dbReference>